<dbReference type="AlphaFoldDB" id="A0A937K546"/>
<dbReference type="InterPro" id="IPR052716">
    <property type="entry name" value="MOSC_domain"/>
</dbReference>
<dbReference type="EMBL" id="JAESWA010000023">
    <property type="protein sequence ID" value="MBL4933312.1"/>
    <property type="molecule type" value="Genomic_DNA"/>
</dbReference>
<dbReference type="GO" id="GO:0030151">
    <property type="term" value="F:molybdenum ion binding"/>
    <property type="evidence" value="ECO:0007669"/>
    <property type="project" value="InterPro"/>
</dbReference>
<dbReference type="Proteomes" id="UP000623681">
    <property type="component" value="Unassembled WGS sequence"/>
</dbReference>
<dbReference type="SUPFAM" id="SSF50800">
    <property type="entry name" value="PK beta-barrel domain-like"/>
    <property type="match status" value="1"/>
</dbReference>
<comment type="caution">
    <text evidence="2">The sequence shown here is derived from an EMBL/GenBank/DDBJ whole genome shotgun (WGS) entry which is preliminary data.</text>
</comment>
<dbReference type="GO" id="GO:0003824">
    <property type="term" value="F:catalytic activity"/>
    <property type="evidence" value="ECO:0007669"/>
    <property type="project" value="InterPro"/>
</dbReference>
<organism evidence="2 3">
    <name type="scientific">Clostridium paridis</name>
    <dbReference type="NCBI Taxonomy" id="2803863"/>
    <lineage>
        <taxon>Bacteria</taxon>
        <taxon>Bacillati</taxon>
        <taxon>Bacillota</taxon>
        <taxon>Clostridia</taxon>
        <taxon>Eubacteriales</taxon>
        <taxon>Clostridiaceae</taxon>
        <taxon>Clostridium</taxon>
    </lineage>
</organism>
<reference evidence="2" key="1">
    <citation type="submission" date="2021-01" db="EMBL/GenBank/DDBJ databases">
        <title>Genome public.</title>
        <authorList>
            <person name="Liu C."/>
            <person name="Sun Q."/>
        </authorList>
    </citation>
    <scope>NUCLEOTIDE SEQUENCE</scope>
    <source>
        <strain evidence="2">YIM B02565</strain>
    </source>
</reference>
<dbReference type="PANTHER" id="PTHR36930">
    <property type="entry name" value="METAL-SULFUR CLUSTER BIOSYNTHESIS PROTEINS YUAD-RELATED"/>
    <property type="match status" value="1"/>
</dbReference>
<keyword evidence="3" id="KW-1185">Reference proteome</keyword>
<evidence type="ECO:0000259" key="1">
    <source>
        <dbReference type="PROSITE" id="PS51340"/>
    </source>
</evidence>
<dbReference type="RefSeq" id="WP_202768729.1">
    <property type="nucleotide sequence ID" value="NZ_JAESWA010000023.1"/>
</dbReference>
<dbReference type="Pfam" id="PF03473">
    <property type="entry name" value="MOSC"/>
    <property type="match status" value="1"/>
</dbReference>
<sequence length="162" mass="17968">MGEVIALCISKEKGTAKDEIPIANFIEDYGIEGDAHAGKWHRQISLLSLESIEEFRQKGGKVKFGDFGENIVVKGIELTMLPIGTRLKCGDVILEMTQIGKECHSRCHIFYSVGDCIMPREGVFCRVIRGGVLSIGEKIGLLSEDERLRNLTNQVDIEETSV</sequence>
<accession>A0A937K546</accession>
<proteinExistence type="predicted"/>
<dbReference type="InterPro" id="IPR005302">
    <property type="entry name" value="MoCF_Sase_C"/>
</dbReference>
<evidence type="ECO:0000313" key="2">
    <source>
        <dbReference type="EMBL" id="MBL4933312.1"/>
    </source>
</evidence>
<evidence type="ECO:0000313" key="3">
    <source>
        <dbReference type="Proteomes" id="UP000623681"/>
    </source>
</evidence>
<dbReference type="GO" id="GO:0030170">
    <property type="term" value="F:pyridoxal phosphate binding"/>
    <property type="evidence" value="ECO:0007669"/>
    <property type="project" value="InterPro"/>
</dbReference>
<gene>
    <name evidence="2" type="ORF">JK634_15970</name>
</gene>
<dbReference type="PANTHER" id="PTHR36930:SF1">
    <property type="entry name" value="MOSC DOMAIN-CONTAINING PROTEIN"/>
    <property type="match status" value="1"/>
</dbReference>
<dbReference type="InterPro" id="IPR011037">
    <property type="entry name" value="Pyrv_Knase-like_insert_dom_sf"/>
</dbReference>
<name>A0A937K546_9CLOT</name>
<dbReference type="Gene3D" id="2.40.33.20">
    <property type="entry name" value="PK beta-barrel domain-like"/>
    <property type="match status" value="1"/>
</dbReference>
<dbReference type="PROSITE" id="PS51340">
    <property type="entry name" value="MOSC"/>
    <property type="match status" value="1"/>
</dbReference>
<feature type="domain" description="MOSC" evidence="1">
    <location>
        <begin position="14"/>
        <end position="142"/>
    </location>
</feature>
<protein>
    <submittedName>
        <fullName evidence="2">MOSC domain-containing protein</fullName>
    </submittedName>
</protein>